<evidence type="ECO:0000313" key="4">
    <source>
        <dbReference type="EMBL" id="MBA0084433.1"/>
    </source>
</evidence>
<dbReference type="Gene3D" id="3.40.50.720">
    <property type="entry name" value="NAD(P)-binding Rossmann-like Domain"/>
    <property type="match status" value="2"/>
</dbReference>
<dbReference type="SUPFAM" id="SSF51735">
    <property type="entry name" value="NAD(P)-binding Rossmann-fold domains"/>
    <property type="match status" value="1"/>
</dbReference>
<proteinExistence type="predicted"/>
<dbReference type="AlphaFoldDB" id="A0A7V8SW07"/>
<dbReference type="InterPro" id="IPR036291">
    <property type="entry name" value="NAD(P)-bd_dom_sf"/>
</dbReference>
<dbReference type="GO" id="GO:0051287">
    <property type="term" value="F:NAD binding"/>
    <property type="evidence" value="ECO:0007669"/>
    <property type="project" value="InterPro"/>
</dbReference>
<protein>
    <submittedName>
        <fullName evidence="4">D-2-hydroxyacid dehydrogenase</fullName>
    </submittedName>
</protein>
<dbReference type="InterPro" id="IPR006140">
    <property type="entry name" value="D-isomer_DH_NAD-bd"/>
</dbReference>
<dbReference type="PANTHER" id="PTHR43333:SF1">
    <property type="entry name" value="D-ISOMER SPECIFIC 2-HYDROXYACID DEHYDROGENASE NAD-BINDING DOMAIN-CONTAINING PROTEIN"/>
    <property type="match status" value="1"/>
</dbReference>
<dbReference type="Proteomes" id="UP000567293">
    <property type="component" value="Unassembled WGS sequence"/>
</dbReference>
<dbReference type="EMBL" id="JACDQQ010000538">
    <property type="protein sequence ID" value="MBA0084433.1"/>
    <property type="molecule type" value="Genomic_DNA"/>
</dbReference>
<keyword evidence="2" id="KW-0520">NAD</keyword>
<accession>A0A7V8SW07</accession>
<dbReference type="PANTHER" id="PTHR43333">
    <property type="entry name" value="2-HACID_DH_C DOMAIN-CONTAINING PROTEIN"/>
    <property type="match status" value="1"/>
</dbReference>
<comment type="caution">
    <text evidence="4">The sequence shown here is derived from an EMBL/GenBank/DDBJ whole genome shotgun (WGS) entry which is preliminary data.</text>
</comment>
<reference evidence="4" key="1">
    <citation type="submission" date="2020-06" db="EMBL/GenBank/DDBJ databases">
        <title>Legume-microbial interactions unlock mineral nutrients during tropical forest succession.</title>
        <authorList>
            <person name="Epihov D.Z."/>
        </authorList>
    </citation>
    <scope>NUCLEOTIDE SEQUENCE [LARGE SCALE GENOMIC DNA]</scope>
    <source>
        <strain evidence="4">Pan2503</strain>
    </source>
</reference>
<feature type="domain" description="D-isomer specific 2-hydroxyacid dehydrogenase NAD-binding" evidence="3">
    <location>
        <begin position="44"/>
        <end position="223"/>
    </location>
</feature>
<sequence>MKWFHQRPAGASNLLAGDLWGSRVVVTTSRGSGNTLAMAEYAVAGILHFAKGLHRAAVDRGAGVFDHRAYRPLLLEGKTACVVGAGGIGLDVGKLCAALGMRVVGTRRHPHPDRPLPPGFSELGGAGDLDRFLPESDFVVICCQWTPETTRLFDKDRFAAMKAGGVLINVARGEIVDEEALADALQRDHLRGAALDVYVGEFEHTPMSRLWSDPRVLITPHISSASDQDRHGAINLFCDNLRAYLEGGPLRNVIDWERGY</sequence>
<evidence type="ECO:0000259" key="3">
    <source>
        <dbReference type="Pfam" id="PF02826"/>
    </source>
</evidence>
<keyword evidence="1" id="KW-0560">Oxidoreductase</keyword>
<dbReference type="GO" id="GO:0016616">
    <property type="term" value="F:oxidoreductase activity, acting on the CH-OH group of donors, NAD or NADP as acceptor"/>
    <property type="evidence" value="ECO:0007669"/>
    <property type="project" value="UniProtKB-ARBA"/>
</dbReference>
<evidence type="ECO:0000313" key="5">
    <source>
        <dbReference type="Proteomes" id="UP000567293"/>
    </source>
</evidence>
<organism evidence="4 5">
    <name type="scientific">Candidatus Acidiferrum panamense</name>
    <dbReference type="NCBI Taxonomy" id="2741543"/>
    <lineage>
        <taxon>Bacteria</taxon>
        <taxon>Pseudomonadati</taxon>
        <taxon>Acidobacteriota</taxon>
        <taxon>Terriglobia</taxon>
        <taxon>Candidatus Acidiferrales</taxon>
        <taxon>Candidatus Acidiferrum</taxon>
    </lineage>
</organism>
<dbReference type="Pfam" id="PF02826">
    <property type="entry name" value="2-Hacid_dh_C"/>
    <property type="match status" value="1"/>
</dbReference>
<dbReference type="CDD" id="cd05300">
    <property type="entry name" value="2-Hacid_dh_1"/>
    <property type="match status" value="1"/>
</dbReference>
<dbReference type="InterPro" id="IPR029753">
    <property type="entry name" value="D-isomer_DH_CS"/>
</dbReference>
<gene>
    <name evidence="4" type="ORF">HRJ53_05520</name>
</gene>
<evidence type="ECO:0000256" key="2">
    <source>
        <dbReference type="ARBA" id="ARBA00023027"/>
    </source>
</evidence>
<dbReference type="PROSITE" id="PS00671">
    <property type="entry name" value="D_2_HYDROXYACID_DH_3"/>
    <property type="match status" value="1"/>
</dbReference>
<evidence type="ECO:0000256" key="1">
    <source>
        <dbReference type="ARBA" id="ARBA00023002"/>
    </source>
</evidence>
<name>A0A7V8SW07_9BACT</name>
<keyword evidence="5" id="KW-1185">Reference proteome</keyword>